<protein>
    <submittedName>
        <fullName evidence="2">Uncharacterized protein</fullName>
    </submittedName>
</protein>
<proteinExistence type="predicted"/>
<evidence type="ECO:0000313" key="2">
    <source>
        <dbReference type="EMBL" id="RBI67147.1"/>
    </source>
</evidence>
<keyword evidence="3" id="KW-1185">Reference proteome</keyword>
<dbReference type="Proteomes" id="UP000252204">
    <property type="component" value="Unassembled WGS sequence"/>
</dbReference>
<evidence type="ECO:0000256" key="1">
    <source>
        <dbReference type="SAM" id="MobiDB-lite"/>
    </source>
</evidence>
<dbReference type="EMBL" id="QNTU01000006">
    <property type="protein sequence ID" value="RBI67147.1"/>
    <property type="molecule type" value="Genomic_DNA"/>
</dbReference>
<reference evidence="3" key="1">
    <citation type="submission" date="2018-06" db="EMBL/GenBank/DDBJ databases">
        <title>Whole genome sequencing of four bacterial strains from South Shetland trench revealing bio-synthetic gene clusters.</title>
        <authorList>
            <person name="Abdel-Mageed W.M."/>
            <person name="Lehri B."/>
            <person name="Jarmusch S."/>
            <person name="Miranda K."/>
            <person name="Goodfellow M."/>
            <person name="Jaspars M."/>
            <person name="Karlyshev A.V."/>
        </authorList>
    </citation>
    <scope>NUCLEOTIDE SEQUENCE [LARGE SCALE GENOMIC DNA]</scope>
    <source>
        <strain evidence="3">SST4</strain>
    </source>
</reference>
<comment type="caution">
    <text evidence="2">The sequence shown here is derived from an EMBL/GenBank/DDBJ whole genome shotgun (WGS) entry which is preliminary data.</text>
</comment>
<sequence length="116" mass="13042">MAVYGGIQAHELERWLNALTNASYDRRCPLAKVHGGTARARTARQDLLHLANDYRCGEVSREESAAALGRWCQTFLSEAEWYVLVGTRQAPTQLQSEEALSEEDRSLTVLKQHRVG</sequence>
<gene>
    <name evidence="2" type="ORF">DQ400_10820</name>
</gene>
<dbReference type="AlphaFoldDB" id="A0A365TMR7"/>
<name>A0A365TMR7_9GAMM</name>
<dbReference type="OrthoDB" id="6164431at2"/>
<accession>A0A365TMR7</accession>
<dbReference type="RefSeq" id="WP_113269794.1">
    <property type="nucleotide sequence ID" value="NZ_QNTU01000006.1"/>
</dbReference>
<feature type="region of interest" description="Disordered" evidence="1">
    <location>
        <begin position="93"/>
        <end position="116"/>
    </location>
</feature>
<evidence type="ECO:0000313" key="3">
    <source>
        <dbReference type="Proteomes" id="UP000252204"/>
    </source>
</evidence>
<organism evidence="2 3">
    <name type="scientific">Vreelandella sulfidaeris</name>
    <dbReference type="NCBI Taxonomy" id="115553"/>
    <lineage>
        <taxon>Bacteria</taxon>
        <taxon>Pseudomonadati</taxon>
        <taxon>Pseudomonadota</taxon>
        <taxon>Gammaproteobacteria</taxon>
        <taxon>Oceanospirillales</taxon>
        <taxon>Halomonadaceae</taxon>
        <taxon>Vreelandella</taxon>
    </lineage>
</organism>